<reference evidence="16" key="1">
    <citation type="submission" date="2014-08" db="EMBL/GenBank/DDBJ databases">
        <authorList>
            <person name="Senf B."/>
            <person name="Petzold A."/>
            <person name="Downie B.R."/>
            <person name="Koch P."/>
            <person name="Platzer M."/>
        </authorList>
    </citation>
    <scope>NUCLEOTIDE SEQUENCE [LARGE SCALE GENOMIC DNA]</scope>
    <source>
        <strain evidence="16">GRZ</strain>
    </source>
</reference>
<dbReference type="AlphaFoldDB" id="A0A8C6K923"/>
<keyword evidence="17" id="KW-1185">Reference proteome</keyword>
<sequence>MSEEESVCEDLTRVPAPEKRENPELAGVSVVMNRWKGRTALVTGASAGIGAVIAKELVRHGMKVVGCARNVEKIQQLAEECKKADCAGSLIPMKCDLTNPEEIQSMFSAIKQQLKGVDVCINNAGLANAEPLLTGKTSGWKNMLDVNILALSICTREAYQSMKERGVDDGHIINLNSICGHYVLNMPDAHFYTGTKYAVTALTDGLRQELRGAKTHIKATCISPGVVETEFASRLFKDSPDKAAALYSQYKPLQAIDISNAIIYALSAPPHVQVGDMVIWPVEQDAV</sequence>
<comment type="pathway">
    <text evidence="5">Steroid biosynthesis; estrogen biosynthesis.</text>
</comment>
<comment type="catalytic activity">
    <reaction evidence="8">
        <text>a 3beta-hydroxysteroid + NADP(+) = a 3-oxosteroid + NADPH + H(+)</text>
        <dbReference type="Rhea" id="RHEA:34787"/>
        <dbReference type="ChEBI" id="CHEBI:15378"/>
        <dbReference type="ChEBI" id="CHEBI:36836"/>
        <dbReference type="ChEBI" id="CHEBI:47788"/>
        <dbReference type="ChEBI" id="CHEBI:57783"/>
        <dbReference type="ChEBI" id="CHEBI:58349"/>
        <dbReference type="EC" id="1.1.1.270"/>
    </reaction>
</comment>
<comment type="similarity">
    <text evidence="1 15">Belongs to the short-chain dehydrogenases/reductases (SDR) family.</text>
</comment>
<comment type="function">
    <text evidence="9">Catalyzes the conversion of the 17-keto group of estrone, 4- and 5-androstenes and 5-alpha-androstanes into their 17-beta-hydroxyl metabolites and the conversion of the 3-keto group of 3-, 3,17- and 3,20- diketosteroids into their 3-hydroxyl metabolites. Exhibits reductive 3-beta-hydroxysteroid dehydrogenase activity toward 5-beta-androstanes, 5-beta-pregnanes, 4-pregnenes and bile acids. May also reduce endogenous and exogenous alpha-dicarbonyl compounds and xenobiotic alicyclic ketones.</text>
</comment>
<dbReference type="FunFam" id="3.40.50.720:FF:000047">
    <property type="entry name" value="NADP-dependent L-serine/L-allo-threonine dehydrogenase"/>
    <property type="match status" value="1"/>
</dbReference>
<reference evidence="16" key="3">
    <citation type="submission" date="2025-09" db="UniProtKB">
        <authorList>
            <consortium name="Ensembl"/>
        </authorList>
    </citation>
    <scope>IDENTIFICATION</scope>
</reference>
<dbReference type="Ensembl" id="ENSNFUT00015000864.1">
    <property type="protein sequence ID" value="ENSNFUP00015000783.1"/>
    <property type="gene ID" value="ENSNFUG00015000477.1"/>
</dbReference>
<dbReference type="PANTHER" id="PTHR43115:SF4">
    <property type="entry name" value="DEHYDROGENASE_REDUCTASE SDR FAMILY MEMBER 11"/>
    <property type="match status" value="1"/>
</dbReference>
<accession>A0A8C6K923</accession>
<evidence type="ECO:0000256" key="7">
    <source>
        <dbReference type="ARBA" id="ARBA00048906"/>
    </source>
</evidence>
<dbReference type="PRINTS" id="PR00080">
    <property type="entry name" value="SDRFAMILY"/>
</dbReference>
<evidence type="ECO:0000256" key="11">
    <source>
        <dbReference type="ARBA" id="ARBA00075978"/>
    </source>
</evidence>
<comment type="catalytic activity">
    <reaction evidence="7">
        <text>17beta-estradiol + NADP(+) = estrone + NADPH + H(+)</text>
        <dbReference type="Rhea" id="RHEA:24616"/>
        <dbReference type="ChEBI" id="CHEBI:15378"/>
        <dbReference type="ChEBI" id="CHEBI:16469"/>
        <dbReference type="ChEBI" id="CHEBI:17263"/>
        <dbReference type="ChEBI" id="CHEBI:57783"/>
        <dbReference type="ChEBI" id="CHEBI:58349"/>
        <dbReference type="EC" id="1.1.1.62"/>
    </reaction>
</comment>
<gene>
    <name evidence="16" type="primary">LOC107379994</name>
</gene>
<name>A0A8C6K923_NOTFU</name>
<dbReference type="SUPFAM" id="SSF51735">
    <property type="entry name" value="NAD(P)-binding Rossmann-fold domains"/>
    <property type="match status" value="1"/>
</dbReference>
<dbReference type="Pfam" id="PF00106">
    <property type="entry name" value="adh_short"/>
    <property type="match status" value="1"/>
</dbReference>
<evidence type="ECO:0000256" key="6">
    <source>
        <dbReference type="ARBA" id="ARBA00048022"/>
    </source>
</evidence>
<comment type="catalytic activity">
    <reaction evidence="6">
        <text>17beta-estradiol + NAD(+) = estrone + NADH + H(+)</text>
        <dbReference type="Rhea" id="RHEA:24612"/>
        <dbReference type="ChEBI" id="CHEBI:15378"/>
        <dbReference type="ChEBI" id="CHEBI:16469"/>
        <dbReference type="ChEBI" id="CHEBI:17263"/>
        <dbReference type="ChEBI" id="CHEBI:57540"/>
        <dbReference type="ChEBI" id="CHEBI:57945"/>
        <dbReference type="EC" id="1.1.1.62"/>
    </reaction>
</comment>
<evidence type="ECO:0000256" key="12">
    <source>
        <dbReference type="ARBA" id="ARBA00077379"/>
    </source>
</evidence>
<evidence type="ECO:0000256" key="2">
    <source>
        <dbReference type="ARBA" id="ARBA00023002"/>
    </source>
</evidence>
<dbReference type="CDD" id="cd05343">
    <property type="entry name" value="Mgc4172-like_SDR_c"/>
    <property type="match status" value="1"/>
</dbReference>
<dbReference type="EC" id="1.1.1.270" evidence="3"/>
<evidence type="ECO:0000256" key="15">
    <source>
        <dbReference type="RuleBase" id="RU000363"/>
    </source>
</evidence>
<protein>
    <recommendedName>
        <fullName evidence="10">Dehydrogenase/reductase SDR family member 11</fullName>
        <ecNumber evidence="3">1.1.1.270</ecNumber>
        <ecNumber evidence="4">1.1.1.62</ecNumber>
    </recommendedName>
    <alternativeName>
        <fullName evidence="11">17-beta-hydroxysteroid dehydrogenase</fullName>
    </alternativeName>
    <alternativeName>
        <fullName evidence="12">3-beta-hydroxysteroid 3-dehydrogenase</fullName>
    </alternativeName>
    <alternativeName>
        <fullName evidence="14">Estradiol 17-beta-dehydrogenase</fullName>
    </alternativeName>
    <alternativeName>
        <fullName evidence="13">Short-chain dehydrogenase/reductase family 24C member 1</fullName>
    </alternativeName>
</protein>
<dbReference type="Proteomes" id="UP000694548">
    <property type="component" value="Chromosome sgr06"/>
</dbReference>
<evidence type="ECO:0000256" key="1">
    <source>
        <dbReference type="ARBA" id="ARBA00006484"/>
    </source>
</evidence>
<dbReference type="GO" id="GO:0004303">
    <property type="term" value="F:estradiol 17-beta-dehydrogenase [NAD(P)+] activity"/>
    <property type="evidence" value="ECO:0007669"/>
    <property type="project" value="UniProtKB-EC"/>
</dbReference>
<evidence type="ECO:0000256" key="5">
    <source>
        <dbReference type="ARBA" id="ARBA00037929"/>
    </source>
</evidence>
<evidence type="ECO:0000256" key="4">
    <source>
        <dbReference type="ARBA" id="ARBA00024072"/>
    </source>
</evidence>
<evidence type="ECO:0000256" key="10">
    <source>
        <dbReference type="ARBA" id="ARBA00069606"/>
    </source>
</evidence>
<evidence type="ECO:0000313" key="17">
    <source>
        <dbReference type="Proteomes" id="UP000694548"/>
    </source>
</evidence>
<evidence type="ECO:0000256" key="14">
    <source>
        <dbReference type="ARBA" id="ARBA00078574"/>
    </source>
</evidence>
<organism evidence="16 17">
    <name type="scientific">Nothobranchius furzeri</name>
    <name type="common">Turquoise killifish</name>
    <dbReference type="NCBI Taxonomy" id="105023"/>
    <lineage>
        <taxon>Eukaryota</taxon>
        <taxon>Metazoa</taxon>
        <taxon>Chordata</taxon>
        <taxon>Craniata</taxon>
        <taxon>Vertebrata</taxon>
        <taxon>Euteleostomi</taxon>
        <taxon>Actinopterygii</taxon>
        <taxon>Neopterygii</taxon>
        <taxon>Teleostei</taxon>
        <taxon>Neoteleostei</taxon>
        <taxon>Acanthomorphata</taxon>
        <taxon>Ovalentaria</taxon>
        <taxon>Atherinomorphae</taxon>
        <taxon>Cyprinodontiformes</taxon>
        <taxon>Nothobranchiidae</taxon>
        <taxon>Nothobranchius</taxon>
    </lineage>
</organism>
<dbReference type="InterPro" id="IPR002347">
    <property type="entry name" value="SDR_fam"/>
</dbReference>
<keyword evidence="2" id="KW-0560">Oxidoreductase</keyword>
<dbReference type="GO" id="GO:0000253">
    <property type="term" value="F:3-beta-hydroxysteroid 3-dehydrogenase (NADP+) activity"/>
    <property type="evidence" value="ECO:0007669"/>
    <property type="project" value="UniProtKB-EC"/>
</dbReference>
<evidence type="ECO:0000313" key="16">
    <source>
        <dbReference type="Ensembl" id="ENSNFUP00015000783.1"/>
    </source>
</evidence>
<proteinExistence type="inferred from homology"/>
<dbReference type="PRINTS" id="PR00081">
    <property type="entry name" value="GDHRDH"/>
</dbReference>
<dbReference type="GeneTree" id="ENSGT00840000129887"/>
<dbReference type="InterPro" id="IPR036291">
    <property type="entry name" value="NAD(P)-bd_dom_sf"/>
</dbReference>
<evidence type="ECO:0000256" key="3">
    <source>
        <dbReference type="ARBA" id="ARBA00023621"/>
    </source>
</evidence>
<dbReference type="PANTHER" id="PTHR43115">
    <property type="entry name" value="DEHYDROGENASE/REDUCTASE SDR FAMILY MEMBER 11"/>
    <property type="match status" value="1"/>
</dbReference>
<dbReference type="EC" id="1.1.1.62" evidence="4"/>
<dbReference type="Gene3D" id="3.40.50.720">
    <property type="entry name" value="NAD(P)-binding Rossmann-like Domain"/>
    <property type="match status" value="1"/>
</dbReference>
<evidence type="ECO:0000256" key="13">
    <source>
        <dbReference type="ARBA" id="ARBA00078009"/>
    </source>
</evidence>
<evidence type="ECO:0000256" key="8">
    <source>
        <dbReference type="ARBA" id="ARBA00052853"/>
    </source>
</evidence>
<reference evidence="16" key="2">
    <citation type="submission" date="2025-08" db="UniProtKB">
        <authorList>
            <consortium name="Ensembl"/>
        </authorList>
    </citation>
    <scope>IDENTIFICATION</scope>
</reference>
<evidence type="ECO:0000256" key="9">
    <source>
        <dbReference type="ARBA" id="ARBA00054702"/>
    </source>
</evidence>